<dbReference type="InterPro" id="IPR046342">
    <property type="entry name" value="CBS_dom_sf"/>
</dbReference>
<evidence type="ECO:0000256" key="1">
    <source>
        <dbReference type="ARBA" id="ARBA00001958"/>
    </source>
</evidence>
<comment type="pathway">
    <text evidence="13 19">Purine metabolism; XMP biosynthesis via de novo pathway; XMP from IMP: step 1/1.</text>
</comment>
<dbReference type="PIRSF" id="PIRSF000130">
    <property type="entry name" value="IMPDH"/>
    <property type="match status" value="1"/>
</dbReference>
<dbReference type="UniPathway" id="UPA00601">
    <property type="reaction ID" value="UER00295"/>
</dbReference>
<feature type="domain" description="CBS" evidence="20">
    <location>
        <begin position="93"/>
        <end position="148"/>
    </location>
</feature>
<dbReference type="SUPFAM" id="SSF51412">
    <property type="entry name" value="Inosine monophosphate dehydrogenase (IMPDH)"/>
    <property type="match status" value="1"/>
</dbReference>
<dbReference type="GO" id="GO:0006183">
    <property type="term" value="P:GTP biosynthetic process"/>
    <property type="evidence" value="ECO:0007669"/>
    <property type="project" value="TreeGrafter"/>
</dbReference>
<dbReference type="InterPro" id="IPR000644">
    <property type="entry name" value="CBS_dom"/>
</dbReference>
<evidence type="ECO:0000256" key="8">
    <source>
        <dbReference type="ARBA" id="ARBA00022958"/>
    </source>
</evidence>
<dbReference type="InterPro" id="IPR015875">
    <property type="entry name" value="IMP_DH/GMP_Rdtase_CS"/>
</dbReference>
<evidence type="ECO:0000256" key="12">
    <source>
        <dbReference type="ARBA" id="ARBA00048028"/>
    </source>
</evidence>
<feature type="domain" description="CBS" evidence="20">
    <location>
        <begin position="152"/>
        <end position="210"/>
    </location>
</feature>
<evidence type="ECO:0000256" key="13">
    <source>
        <dbReference type="HAMAP-Rule" id="MF_01964"/>
    </source>
</evidence>
<dbReference type="InterPro" id="IPR001093">
    <property type="entry name" value="IMP_DH_GMPRt"/>
</dbReference>
<feature type="binding site" evidence="13 15">
    <location>
        <begin position="297"/>
        <end position="299"/>
    </location>
    <ligand>
        <name>NAD(+)</name>
        <dbReference type="ChEBI" id="CHEBI:57540"/>
    </ligand>
</feature>
<dbReference type="PANTHER" id="PTHR11911:SF111">
    <property type="entry name" value="INOSINE-5'-MONOPHOSPHATE DEHYDROGENASE"/>
    <property type="match status" value="1"/>
</dbReference>
<evidence type="ECO:0000256" key="4">
    <source>
        <dbReference type="ARBA" id="ARBA00022723"/>
    </source>
</evidence>
<keyword evidence="11 17" id="KW-0129">CBS domain</keyword>
<evidence type="ECO:0000313" key="21">
    <source>
        <dbReference type="EMBL" id="TXK64509.1"/>
    </source>
</evidence>
<dbReference type="PROSITE" id="PS51371">
    <property type="entry name" value="CBS"/>
    <property type="match status" value="2"/>
</dbReference>
<keyword evidence="22" id="KW-1185">Reference proteome</keyword>
<evidence type="ECO:0000259" key="20">
    <source>
        <dbReference type="PROSITE" id="PS51371"/>
    </source>
</evidence>
<feature type="binding site" evidence="15">
    <location>
        <begin position="247"/>
        <end position="249"/>
    </location>
    <ligand>
        <name>NAD(+)</name>
        <dbReference type="ChEBI" id="CHEBI:57540"/>
    </ligand>
</feature>
<feature type="binding site" evidence="13">
    <location>
        <begin position="383"/>
        <end position="387"/>
    </location>
    <ligand>
        <name>IMP</name>
        <dbReference type="ChEBI" id="CHEBI:58053"/>
    </ligand>
</feature>
<keyword evidence="5" id="KW-0677">Repeat</keyword>
<feature type="binding site" description="in other chain" evidence="13 16">
    <location>
        <position position="304"/>
    </location>
    <ligand>
        <name>K(+)</name>
        <dbReference type="ChEBI" id="CHEBI:29103"/>
        <note>ligand shared between two tetrameric partners</note>
    </ligand>
</feature>
<dbReference type="GO" id="GO:0000166">
    <property type="term" value="F:nucleotide binding"/>
    <property type="evidence" value="ECO:0007669"/>
    <property type="project" value="UniProtKB-UniRule"/>
</dbReference>
<dbReference type="NCBIfam" id="TIGR01302">
    <property type="entry name" value="IMP_dehydrog"/>
    <property type="match status" value="1"/>
</dbReference>
<name>A0A5C8KWM4_9GAMM</name>
<comment type="caution">
    <text evidence="13">Lacks conserved residue(s) required for the propagation of feature annotation.</text>
</comment>
<organism evidence="21 22">
    <name type="scientific">Alkalisalibacterium limincola</name>
    <dbReference type="NCBI Taxonomy" id="2699169"/>
    <lineage>
        <taxon>Bacteria</taxon>
        <taxon>Pseudomonadati</taxon>
        <taxon>Pseudomonadota</taxon>
        <taxon>Gammaproteobacteria</taxon>
        <taxon>Lysobacterales</taxon>
        <taxon>Lysobacteraceae</taxon>
        <taxon>Alkalisalibacterium</taxon>
    </lineage>
</organism>
<sequence length="485" mass="51834">MLRIQAEALTFDDVLLVPAHSTVLPKDVDLSTRLTRSLRLNLPLLSAAMDTVTEARLAIAMAQLGGIGIIHKNMSVERQAGEVQQVKNFEAGVIREPFTVGPETTIGEVLKLTTARRISGVPVVDGDQLLGIVTSRDMRFERKLDDPVRHIMTKKDRLVTVREGAADDEVLQLMHKHRIEKVLVVDDAFRLRGLITVKDIQKARDNPNAAKDADEQLLAGAAVGVAGDTEARVEALAQAGVDVLIVDTAHGHSQGVLDRISWVKKNFPDVQVIGGNIVTGDAALALMDAGADAVKVGVGPGSICTTRIVAGVGVPQITAVAMVAEALQDRIPLIADGGIRFSGDIAKALAAGASTVMIGGLFAGTEEGPGEAELFQGRSYKSYRGMGSLGAMEKGSKDRYFQDTADTDKLVPEGIEGRVPYRGPLRDIVHQLVGGVRASMGYVGCASIDEMRTRPQFVRITNAGSRESHVHDVQITKEPPNYQVG</sequence>
<dbReference type="Pfam" id="PF00571">
    <property type="entry name" value="CBS"/>
    <property type="match status" value="2"/>
</dbReference>
<evidence type="ECO:0000256" key="9">
    <source>
        <dbReference type="ARBA" id="ARBA00023002"/>
    </source>
</evidence>
<feature type="binding site" evidence="13">
    <location>
        <begin position="359"/>
        <end position="360"/>
    </location>
    <ligand>
        <name>IMP</name>
        <dbReference type="ChEBI" id="CHEBI:58053"/>
    </ligand>
</feature>
<keyword evidence="9 13" id="KW-0560">Oxidoreductase</keyword>
<feature type="binding site" evidence="13">
    <location>
        <position position="467"/>
    </location>
    <ligand>
        <name>K(+)</name>
        <dbReference type="ChEBI" id="CHEBI:29103"/>
        <note>ligand shared between two tetrameric partners</note>
    </ligand>
</feature>
<feature type="binding site" evidence="13">
    <location>
        <position position="302"/>
    </location>
    <ligand>
        <name>IMP</name>
        <dbReference type="ChEBI" id="CHEBI:58053"/>
    </ligand>
</feature>
<feature type="binding site" description="in other chain" evidence="13 16">
    <location>
        <position position="299"/>
    </location>
    <ligand>
        <name>K(+)</name>
        <dbReference type="ChEBI" id="CHEBI:29103"/>
        <note>ligand shared between two tetrameric partners</note>
    </ligand>
</feature>
<comment type="caution">
    <text evidence="21">The sequence shown here is derived from an EMBL/GenBank/DDBJ whole genome shotgun (WGS) entry which is preliminary data.</text>
</comment>
<feature type="binding site" evidence="13">
    <location>
        <begin position="336"/>
        <end position="338"/>
    </location>
    <ligand>
        <name>IMP</name>
        <dbReference type="ChEBI" id="CHEBI:58053"/>
    </ligand>
</feature>
<keyword evidence="8 13" id="KW-0630">Potassium</keyword>
<evidence type="ECO:0000256" key="10">
    <source>
        <dbReference type="ARBA" id="ARBA00023027"/>
    </source>
</evidence>
<evidence type="ECO:0000256" key="3">
    <source>
        <dbReference type="ARBA" id="ARBA00011881"/>
    </source>
</evidence>
<evidence type="ECO:0000313" key="22">
    <source>
        <dbReference type="Proteomes" id="UP000321248"/>
    </source>
</evidence>
<dbReference type="CDD" id="cd00381">
    <property type="entry name" value="IMPDH"/>
    <property type="match status" value="1"/>
</dbReference>
<evidence type="ECO:0000256" key="15">
    <source>
        <dbReference type="PIRSR" id="PIRSR000130-3"/>
    </source>
</evidence>
<evidence type="ECO:0000256" key="19">
    <source>
        <dbReference type="RuleBase" id="RU003928"/>
    </source>
</evidence>
<evidence type="ECO:0000256" key="2">
    <source>
        <dbReference type="ARBA" id="ARBA00005502"/>
    </source>
</evidence>
<evidence type="ECO:0000256" key="16">
    <source>
        <dbReference type="PIRSR" id="PIRSR000130-4"/>
    </source>
</evidence>
<comment type="function">
    <text evidence="13">Catalyzes the conversion of inosine 5'-phosphate (IMP) to xanthosine 5'-phosphate (XMP), the first committed and rate-limiting step in the de novo synthesis of guanine nucleotides, and therefore plays an important role in the regulation of cell growth.</text>
</comment>
<comment type="subunit">
    <text evidence="3 13">Homotetramer.</text>
</comment>
<protein>
    <recommendedName>
        <fullName evidence="13 19">Inosine-5'-monophosphate dehydrogenase</fullName>
        <shortName evidence="13">IMP dehydrogenase</shortName>
        <shortName evidence="13">IMPD</shortName>
        <shortName evidence="13">IMPDH</shortName>
        <ecNumber evidence="13 19">1.1.1.205</ecNumber>
    </recommendedName>
</protein>
<comment type="activity regulation">
    <text evidence="13">Mycophenolic acid (MPA) is a non-competitive inhibitor that prevents formation of the closed enzyme conformation by binding to the same site as the amobile flap. In contrast, mizoribine monophosphate (MZP) is a competitive inhibitor that induces the closed conformation. MPA is a potent inhibitor of mammalian IMPDHs but a poor inhibitor of the bacterial enzymes. MZP is a more potent inhibitor of bacterial IMPDH.</text>
</comment>
<comment type="catalytic activity">
    <reaction evidence="12 13 19">
        <text>IMP + NAD(+) + H2O = XMP + NADH + H(+)</text>
        <dbReference type="Rhea" id="RHEA:11708"/>
        <dbReference type="ChEBI" id="CHEBI:15377"/>
        <dbReference type="ChEBI" id="CHEBI:15378"/>
        <dbReference type="ChEBI" id="CHEBI:57464"/>
        <dbReference type="ChEBI" id="CHEBI:57540"/>
        <dbReference type="ChEBI" id="CHEBI:57945"/>
        <dbReference type="ChEBI" id="CHEBI:58053"/>
        <dbReference type="EC" id="1.1.1.205"/>
    </reaction>
</comment>
<feature type="active site" description="Proton acceptor" evidence="13 14">
    <location>
        <position position="399"/>
    </location>
</feature>
<evidence type="ECO:0000256" key="14">
    <source>
        <dbReference type="PIRSR" id="PIRSR000130-1"/>
    </source>
</evidence>
<dbReference type="AlphaFoldDB" id="A0A5C8KWM4"/>
<evidence type="ECO:0000256" key="11">
    <source>
        <dbReference type="ARBA" id="ARBA00023122"/>
    </source>
</evidence>
<keyword evidence="7 13" id="KW-0658">Purine biosynthesis</keyword>
<evidence type="ECO:0000256" key="18">
    <source>
        <dbReference type="RuleBase" id="RU003927"/>
    </source>
</evidence>
<dbReference type="SUPFAM" id="SSF54631">
    <property type="entry name" value="CBS-domain pair"/>
    <property type="match status" value="1"/>
</dbReference>
<keyword evidence="10 13" id="KW-0520">NAD</keyword>
<dbReference type="PROSITE" id="PS00487">
    <property type="entry name" value="IMP_DH_GMP_RED"/>
    <property type="match status" value="1"/>
</dbReference>
<feature type="active site" description="Thioimidate intermediate" evidence="13 14">
    <location>
        <position position="304"/>
    </location>
</feature>
<evidence type="ECO:0000256" key="7">
    <source>
        <dbReference type="ARBA" id="ARBA00022755"/>
    </source>
</evidence>
<dbReference type="Gene3D" id="3.20.20.70">
    <property type="entry name" value="Aldolase class I"/>
    <property type="match status" value="1"/>
</dbReference>
<feature type="binding site" evidence="13">
    <location>
        <position position="247"/>
    </location>
    <ligand>
        <name>NAD(+)</name>
        <dbReference type="ChEBI" id="CHEBI:57540"/>
    </ligand>
</feature>
<dbReference type="SMART" id="SM01240">
    <property type="entry name" value="IMPDH"/>
    <property type="match status" value="1"/>
</dbReference>
<dbReference type="GO" id="GO:0046872">
    <property type="term" value="F:metal ion binding"/>
    <property type="evidence" value="ECO:0007669"/>
    <property type="project" value="UniProtKB-UniRule"/>
</dbReference>
<keyword evidence="6 13" id="KW-0332">GMP biosynthesis</keyword>
<accession>A0A5C8KWM4</accession>
<dbReference type="InterPro" id="IPR013785">
    <property type="entry name" value="Aldolase_TIM"/>
</dbReference>
<comment type="similarity">
    <text evidence="2 13 18">Belongs to the IMPDH/GMPR family.</text>
</comment>
<dbReference type="EC" id="1.1.1.205" evidence="13 19"/>
<dbReference type="Pfam" id="PF00478">
    <property type="entry name" value="IMPDH"/>
    <property type="match status" value="1"/>
</dbReference>
<reference evidence="21 22" key="1">
    <citation type="submission" date="2019-08" db="EMBL/GenBank/DDBJ databases">
        <authorList>
            <person name="Karlyshev A.V."/>
        </authorList>
    </citation>
    <scope>NUCLEOTIDE SEQUENCE [LARGE SCALE GENOMIC DNA]</scope>
    <source>
        <strain evidence="21 22">Alg18-2.2</strain>
    </source>
</reference>
<evidence type="ECO:0000256" key="5">
    <source>
        <dbReference type="ARBA" id="ARBA00022737"/>
    </source>
</evidence>
<evidence type="ECO:0000256" key="17">
    <source>
        <dbReference type="PROSITE-ProRule" id="PRU00703"/>
    </source>
</evidence>
<evidence type="ECO:0000256" key="6">
    <source>
        <dbReference type="ARBA" id="ARBA00022749"/>
    </source>
</evidence>
<feature type="binding site" evidence="13">
    <location>
        <position position="468"/>
    </location>
    <ligand>
        <name>K(+)</name>
        <dbReference type="ChEBI" id="CHEBI:29103"/>
        <note>ligand shared between two tetrameric partners</note>
    </ligand>
</feature>
<dbReference type="CDD" id="cd04601">
    <property type="entry name" value="CBS_pair_IMPDH"/>
    <property type="match status" value="1"/>
</dbReference>
<comment type="cofactor">
    <cofactor evidence="1 13">
        <name>K(+)</name>
        <dbReference type="ChEBI" id="CHEBI:29103"/>
    </cofactor>
</comment>
<feature type="binding site" evidence="13">
    <location>
        <position position="469"/>
    </location>
    <ligand>
        <name>K(+)</name>
        <dbReference type="ChEBI" id="CHEBI:29103"/>
        <note>ligand shared between two tetrameric partners</note>
    </ligand>
</feature>
<dbReference type="GO" id="GO:0003938">
    <property type="term" value="F:IMP dehydrogenase activity"/>
    <property type="evidence" value="ECO:0007669"/>
    <property type="project" value="UniProtKB-UniRule"/>
</dbReference>
<dbReference type="HAMAP" id="MF_01964">
    <property type="entry name" value="IMPDH"/>
    <property type="match status" value="1"/>
</dbReference>
<dbReference type="Proteomes" id="UP000321248">
    <property type="component" value="Unassembled WGS sequence"/>
</dbReference>
<dbReference type="InterPro" id="IPR005990">
    <property type="entry name" value="IMP_DH"/>
</dbReference>
<dbReference type="OrthoDB" id="9805398at2"/>
<dbReference type="EMBL" id="VRTS01000003">
    <property type="protein sequence ID" value="TXK64509.1"/>
    <property type="molecule type" value="Genomic_DNA"/>
</dbReference>
<feature type="binding site" description="in other chain" evidence="13 16">
    <location>
        <position position="301"/>
    </location>
    <ligand>
        <name>K(+)</name>
        <dbReference type="ChEBI" id="CHEBI:29103"/>
        <note>ligand shared between two tetrameric partners</note>
    </ligand>
</feature>
<feature type="binding site" evidence="13">
    <location>
        <position position="413"/>
    </location>
    <ligand>
        <name>IMP</name>
        <dbReference type="ChEBI" id="CHEBI:58053"/>
    </ligand>
</feature>
<dbReference type="PANTHER" id="PTHR11911">
    <property type="entry name" value="INOSINE-5-MONOPHOSPHATE DEHYDROGENASE RELATED"/>
    <property type="match status" value="1"/>
</dbReference>
<keyword evidence="4 13" id="KW-0479">Metal-binding</keyword>
<dbReference type="RefSeq" id="WP_147891320.1">
    <property type="nucleotide sequence ID" value="NZ_VRTS01000003.1"/>
</dbReference>
<dbReference type="GO" id="GO:0006177">
    <property type="term" value="P:GMP biosynthetic process"/>
    <property type="evidence" value="ECO:0007669"/>
    <property type="project" value="UniProtKB-UniRule"/>
</dbReference>
<gene>
    <name evidence="13 21" type="primary">guaB</name>
    <name evidence="21" type="ORF">FU658_06415</name>
</gene>
<dbReference type="FunFam" id="3.20.20.70:FF:000003">
    <property type="entry name" value="GMP reductase"/>
    <property type="match status" value="1"/>
</dbReference>
<dbReference type="SMART" id="SM00116">
    <property type="entry name" value="CBS"/>
    <property type="match status" value="2"/>
</dbReference>
<proteinExistence type="inferred from homology"/>